<evidence type="ECO:0000256" key="1">
    <source>
        <dbReference type="SAM" id="MobiDB-lite"/>
    </source>
</evidence>
<keyword evidence="2" id="KW-0812">Transmembrane</keyword>
<feature type="region of interest" description="Disordered" evidence="1">
    <location>
        <begin position="1"/>
        <end position="23"/>
    </location>
</feature>
<evidence type="ECO:0000256" key="2">
    <source>
        <dbReference type="SAM" id="Phobius"/>
    </source>
</evidence>
<reference evidence="4" key="2">
    <citation type="submission" date="2015-01" db="EMBL/GenBank/DDBJ databases">
        <title>Evolutionary Origins and Diversification of the Mycorrhizal Mutualists.</title>
        <authorList>
            <consortium name="DOE Joint Genome Institute"/>
            <consortium name="Mycorrhizal Genomics Consortium"/>
            <person name="Kohler A."/>
            <person name="Kuo A."/>
            <person name="Nagy L.G."/>
            <person name="Floudas D."/>
            <person name="Copeland A."/>
            <person name="Barry K.W."/>
            <person name="Cichocki N."/>
            <person name="Veneault-Fourrey C."/>
            <person name="LaButti K."/>
            <person name="Lindquist E.A."/>
            <person name="Lipzen A."/>
            <person name="Lundell T."/>
            <person name="Morin E."/>
            <person name="Murat C."/>
            <person name="Riley R."/>
            <person name="Ohm R."/>
            <person name="Sun H."/>
            <person name="Tunlid A."/>
            <person name="Henrissat B."/>
            <person name="Grigoriev I.V."/>
            <person name="Hibbett D.S."/>
            <person name="Martin F."/>
        </authorList>
    </citation>
    <scope>NUCLEOTIDE SEQUENCE [LARGE SCALE GENOMIC DNA]</scope>
    <source>
        <strain evidence="4">F 1598</strain>
    </source>
</reference>
<name>A0A0C3FEH7_PILCF</name>
<gene>
    <name evidence="3" type="ORF">PILCRDRAFT_820124</name>
</gene>
<dbReference type="AlphaFoldDB" id="A0A0C3FEH7"/>
<dbReference type="EMBL" id="KN832993">
    <property type="protein sequence ID" value="KIM82835.1"/>
    <property type="molecule type" value="Genomic_DNA"/>
</dbReference>
<keyword evidence="4" id="KW-1185">Reference proteome</keyword>
<sequence length="80" mass="9067">MADQSKEGQTKLHPRHTAPSKGEGQWLDYCVEYLMQLNAIIGLLPLPICVWNLFLPPSRVLYYISSFKTLVAENGAYIVK</sequence>
<dbReference type="InParanoid" id="A0A0C3FEH7"/>
<reference evidence="3 4" key="1">
    <citation type="submission" date="2014-04" db="EMBL/GenBank/DDBJ databases">
        <authorList>
            <consortium name="DOE Joint Genome Institute"/>
            <person name="Kuo A."/>
            <person name="Tarkka M."/>
            <person name="Buscot F."/>
            <person name="Kohler A."/>
            <person name="Nagy L.G."/>
            <person name="Floudas D."/>
            <person name="Copeland A."/>
            <person name="Barry K.W."/>
            <person name="Cichocki N."/>
            <person name="Veneault-Fourrey C."/>
            <person name="LaButti K."/>
            <person name="Lindquist E.A."/>
            <person name="Lipzen A."/>
            <person name="Lundell T."/>
            <person name="Morin E."/>
            <person name="Murat C."/>
            <person name="Sun H."/>
            <person name="Tunlid A."/>
            <person name="Henrissat B."/>
            <person name="Grigoriev I.V."/>
            <person name="Hibbett D.S."/>
            <person name="Martin F."/>
            <person name="Nordberg H.P."/>
            <person name="Cantor M.N."/>
            <person name="Hua S.X."/>
        </authorList>
    </citation>
    <scope>NUCLEOTIDE SEQUENCE [LARGE SCALE GENOMIC DNA]</scope>
    <source>
        <strain evidence="3 4">F 1598</strain>
    </source>
</reference>
<evidence type="ECO:0000313" key="3">
    <source>
        <dbReference type="EMBL" id="KIM82835.1"/>
    </source>
</evidence>
<feature type="transmembrane region" description="Helical" evidence="2">
    <location>
        <begin position="33"/>
        <end position="55"/>
    </location>
</feature>
<accession>A0A0C3FEH7</accession>
<proteinExistence type="predicted"/>
<keyword evidence="2" id="KW-1133">Transmembrane helix</keyword>
<feature type="compositionally biased region" description="Basic and acidic residues" evidence="1">
    <location>
        <begin position="1"/>
        <end position="10"/>
    </location>
</feature>
<dbReference type="Proteomes" id="UP000054166">
    <property type="component" value="Unassembled WGS sequence"/>
</dbReference>
<organism evidence="3 4">
    <name type="scientific">Piloderma croceum (strain F 1598)</name>
    <dbReference type="NCBI Taxonomy" id="765440"/>
    <lineage>
        <taxon>Eukaryota</taxon>
        <taxon>Fungi</taxon>
        <taxon>Dikarya</taxon>
        <taxon>Basidiomycota</taxon>
        <taxon>Agaricomycotina</taxon>
        <taxon>Agaricomycetes</taxon>
        <taxon>Agaricomycetidae</taxon>
        <taxon>Atheliales</taxon>
        <taxon>Atheliaceae</taxon>
        <taxon>Piloderma</taxon>
    </lineage>
</organism>
<dbReference type="HOGENOM" id="CLU_2590607_0_0_1"/>
<evidence type="ECO:0000313" key="4">
    <source>
        <dbReference type="Proteomes" id="UP000054166"/>
    </source>
</evidence>
<keyword evidence="2" id="KW-0472">Membrane</keyword>
<protein>
    <submittedName>
        <fullName evidence="3">Uncharacterized protein</fullName>
    </submittedName>
</protein>